<dbReference type="EMBL" id="MU157933">
    <property type="protein sequence ID" value="KAF9522823.1"/>
    <property type="molecule type" value="Genomic_DNA"/>
</dbReference>
<keyword evidence="2" id="KW-1185">Reference proteome</keyword>
<dbReference type="Proteomes" id="UP000807306">
    <property type="component" value="Unassembled WGS sequence"/>
</dbReference>
<accession>A0A9P6E5I9</accession>
<proteinExistence type="predicted"/>
<name>A0A9P6E5I9_9AGAR</name>
<reference evidence="1" key="1">
    <citation type="submission" date="2020-11" db="EMBL/GenBank/DDBJ databases">
        <authorList>
            <consortium name="DOE Joint Genome Institute"/>
            <person name="Ahrendt S."/>
            <person name="Riley R."/>
            <person name="Andreopoulos W."/>
            <person name="Labutti K."/>
            <person name="Pangilinan J."/>
            <person name="Ruiz-Duenas F.J."/>
            <person name="Barrasa J.M."/>
            <person name="Sanchez-Garcia M."/>
            <person name="Camarero S."/>
            <person name="Miyauchi S."/>
            <person name="Serrano A."/>
            <person name="Linde D."/>
            <person name="Babiker R."/>
            <person name="Drula E."/>
            <person name="Ayuso-Fernandez I."/>
            <person name="Pacheco R."/>
            <person name="Padilla G."/>
            <person name="Ferreira P."/>
            <person name="Barriuso J."/>
            <person name="Kellner H."/>
            <person name="Castanera R."/>
            <person name="Alfaro M."/>
            <person name="Ramirez L."/>
            <person name="Pisabarro A.G."/>
            <person name="Kuo A."/>
            <person name="Tritt A."/>
            <person name="Lipzen A."/>
            <person name="He G."/>
            <person name="Yan M."/>
            <person name="Ng V."/>
            <person name="Cullen D."/>
            <person name="Martin F."/>
            <person name="Rosso M.-N."/>
            <person name="Henrissat B."/>
            <person name="Hibbett D."/>
            <person name="Martinez A.T."/>
            <person name="Grigoriev I.V."/>
        </authorList>
    </citation>
    <scope>NUCLEOTIDE SEQUENCE</scope>
    <source>
        <strain evidence="1">CBS 506.95</strain>
    </source>
</reference>
<gene>
    <name evidence="1" type="ORF">CPB83DRAFT_899326</name>
</gene>
<protein>
    <submittedName>
        <fullName evidence="1">Uncharacterized protein</fullName>
    </submittedName>
</protein>
<organism evidence="1 2">
    <name type="scientific">Crepidotus variabilis</name>
    <dbReference type="NCBI Taxonomy" id="179855"/>
    <lineage>
        <taxon>Eukaryota</taxon>
        <taxon>Fungi</taxon>
        <taxon>Dikarya</taxon>
        <taxon>Basidiomycota</taxon>
        <taxon>Agaricomycotina</taxon>
        <taxon>Agaricomycetes</taxon>
        <taxon>Agaricomycetidae</taxon>
        <taxon>Agaricales</taxon>
        <taxon>Agaricineae</taxon>
        <taxon>Crepidotaceae</taxon>
        <taxon>Crepidotus</taxon>
    </lineage>
</organism>
<sequence>MSLPPSFDKKLQFLVDSKQHKYRLWQQENNANVKSHTSSAPPESCYSSLAGMELGDPHSSTPSISIMASSTACTTPDHSIGGSVSSLRHVHPSLSDQLSIDSSPFGALYQPLRNPLQSFFSTILGVQNLPECSHSYYHTPMHPKSSANPFQSTLYLCTNTMVVEQDAGRYCAALYIIVPRADSLSSSVALGEHRTSSILRKGDRVVFNGFTSRFTYEITGGAVFLVEWTWYL</sequence>
<dbReference type="AlphaFoldDB" id="A0A9P6E5I9"/>
<evidence type="ECO:0000313" key="2">
    <source>
        <dbReference type="Proteomes" id="UP000807306"/>
    </source>
</evidence>
<evidence type="ECO:0000313" key="1">
    <source>
        <dbReference type="EMBL" id="KAF9522823.1"/>
    </source>
</evidence>
<comment type="caution">
    <text evidence="1">The sequence shown here is derived from an EMBL/GenBank/DDBJ whole genome shotgun (WGS) entry which is preliminary data.</text>
</comment>